<organism evidence="2 3">
    <name type="scientific">Jeotgalibacillus proteolyticus</name>
    <dbReference type="NCBI Taxonomy" id="2082395"/>
    <lineage>
        <taxon>Bacteria</taxon>
        <taxon>Bacillati</taxon>
        <taxon>Bacillota</taxon>
        <taxon>Bacilli</taxon>
        <taxon>Bacillales</taxon>
        <taxon>Caryophanaceae</taxon>
        <taxon>Jeotgalibacillus</taxon>
    </lineage>
</organism>
<dbReference type="EMBL" id="PREZ01000008">
    <property type="protein sequence ID" value="PPA68927.1"/>
    <property type="molecule type" value="Genomic_DNA"/>
</dbReference>
<dbReference type="Proteomes" id="UP000239047">
    <property type="component" value="Unassembled WGS sequence"/>
</dbReference>
<dbReference type="OrthoDB" id="2973490at2"/>
<dbReference type="AlphaFoldDB" id="A0A2S5G7G2"/>
<gene>
    <name evidence="2" type="ORF">C4B60_18615</name>
</gene>
<proteinExistence type="predicted"/>
<comment type="caution">
    <text evidence="2">The sequence shown here is derived from an EMBL/GenBank/DDBJ whole genome shotgun (WGS) entry which is preliminary data.</text>
</comment>
<sequence length="59" mass="6573">MSRSNNKTPSANKNSLPQTPKGLKIAPENVSEEFARELAAHGDTISKRELNRLKLNKNK</sequence>
<evidence type="ECO:0000313" key="2">
    <source>
        <dbReference type="EMBL" id="PPA68927.1"/>
    </source>
</evidence>
<dbReference type="InterPro" id="IPR025435">
    <property type="entry name" value="YfhD-like"/>
</dbReference>
<reference evidence="2 3" key="1">
    <citation type="submission" date="2018-02" db="EMBL/GenBank/DDBJ databases">
        <title>Jeotgalibacillus proteolyticum sp. nov. a protease producing bacterium isolated from ocean sediments of Laizhou Bay.</title>
        <authorList>
            <person name="Li Y."/>
        </authorList>
    </citation>
    <scope>NUCLEOTIDE SEQUENCE [LARGE SCALE GENOMIC DNA]</scope>
    <source>
        <strain evidence="2 3">22-7</strain>
    </source>
</reference>
<keyword evidence="3" id="KW-1185">Reference proteome</keyword>
<evidence type="ECO:0000313" key="3">
    <source>
        <dbReference type="Proteomes" id="UP000239047"/>
    </source>
</evidence>
<feature type="compositionally biased region" description="Polar residues" evidence="1">
    <location>
        <begin position="1"/>
        <end position="18"/>
    </location>
</feature>
<dbReference type="Pfam" id="PF14151">
    <property type="entry name" value="YfhD"/>
    <property type="match status" value="1"/>
</dbReference>
<feature type="region of interest" description="Disordered" evidence="1">
    <location>
        <begin position="1"/>
        <end position="28"/>
    </location>
</feature>
<dbReference type="RefSeq" id="WP_104059543.1">
    <property type="nucleotide sequence ID" value="NZ_PREZ01000008.1"/>
</dbReference>
<name>A0A2S5G7G2_9BACL</name>
<accession>A0A2S5G7G2</accession>
<protein>
    <submittedName>
        <fullName evidence="2">YfhD family protein</fullName>
    </submittedName>
</protein>
<evidence type="ECO:0000256" key="1">
    <source>
        <dbReference type="SAM" id="MobiDB-lite"/>
    </source>
</evidence>